<feature type="region of interest" description="Disordered" evidence="2">
    <location>
        <begin position="66"/>
        <end position="105"/>
    </location>
</feature>
<dbReference type="PANTHER" id="PTHR47939:SF1">
    <property type="entry name" value="OS04G0684500 PROTEIN"/>
    <property type="match status" value="1"/>
</dbReference>
<dbReference type="Pfam" id="PF13041">
    <property type="entry name" value="PPR_2"/>
    <property type="match status" value="1"/>
</dbReference>
<dbReference type="InterPro" id="IPR002885">
    <property type="entry name" value="PPR_rpt"/>
</dbReference>
<dbReference type="Pfam" id="PF01535">
    <property type="entry name" value="PPR"/>
    <property type="match status" value="1"/>
</dbReference>
<comment type="caution">
    <text evidence="3">The sequence shown here is derived from an EMBL/GenBank/DDBJ whole genome shotgun (WGS) entry which is preliminary data.</text>
</comment>
<dbReference type="EMBL" id="VFQX01000036">
    <property type="protein sequence ID" value="KAF0976896.1"/>
    <property type="molecule type" value="Genomic_DNA"/>
</dbReference>
<evidence type="ECO:0000313" key="4">
    <source>
        <dbReference type="Proteomes" id="UP000444721"/>
    </source>
</evidence>
<sequence length="781" mass="90899">MKRLVVPCLESVIHHHHHHPMFFSKTNRRMAGVWVALIHECCGHEQQRNVYLDYLKNAFKVFKFPENESSESKNNNSSNNNNSQRTPPNTSKKPDKKQKKQDDIEIEKMKSLESKNRYENIINYYMLRMKGKPFEKPDRDVQLYYYFLNAFYRKGQPQSALDCFNELKERIHKPIPTRLSNIIIKTLLEAGRDAEALNILKDMQDDTNLKLYPPNEETYVTIFDYFSKTGALHSALSLMEHIHKTFTSHKQNILQQKKLSVNPVSPNIEMFQHLFKLLAEQGKMKLATNFLYIMTKFYNIEPNANIYDYFVSGFCKIGDITSARPYLTLIKNLHNSNRAIPAIVQRCYCEMIKAACQIPDIKLAEELMTEFHSLGFKANASIGNAFIEAYTSIGDIQLALDVFQKMKDAGVSLKPQTYSLLITFFTRQRNFVMANQFLEDAMLDFKNDKIVHSEGNINVCCNFLLRGYLEAGQLTAAVKFFEKMKANEILLTSHTYNALINGFCKAQDHTRAIEILDEMKIKHINPDIYSITPIIRTLLQKGDFETAASLFKKSYYVFQIVPNFYIYCMFMQYGTIHKRSDIFDTYYYMGLEFGMKTSTENAIYFFNQAIQHHAIMKNVVECERVLEDMNQLLCAPDDTSYLYLGVACLFEKDFAKARSYFSRICKTKEKGFVFEHPFSLEEYKFILNQLIEGKRRVLANKLLYDMLLPLGKVDLDIIKIGMEININNFERVQQLYDSLPSLGMSPTRTIDDILIRAKSLSDRKDQSEQVVPEEYVRVVRY</sequence>
<dbReference type="AlphaFoldDB" id="A0A6A5BPG2"/>
<dbReference type="VEuPathDB" id="AmoebaDB:NF0041780"/>
<reference evidence="3 4" key="1">
    <citation type="journal article" date="2019" name="Sci. Rep.">
        <title>Nanopore sequencing improves the draft genome of the human pathogenic amoeba Naegleria fowleri.</title>
        <authorList>
            <person name="Liechti N."/>
            <person name="Schurch N."/>
            <person name="Bruggmann R."/>
            <person name="Wittwer M."/>
        </authorList>
    </citation>
    <scope>NUCLEOTIDE SEQUENCE [LARGE SCALE GENOMIC DNA]</scope>
    <source>
        <strain evidence="3 4">ATCC 30894</strain>
    </source>
</reference>
<evidence type="ECO:0000256" key="2">
    <source>
        <dbReference type="SAM" id="MobiDB-lite"/>
    </source>
</evidence>
<protein>
    <recommendedName>
        <fullName evidence="5">Pentacotripeptide-repeat region of PRORP domain-containing protein</fullName>
    </recommendedName>
</protein>
<proteinExistence type="predicted"/>
<dbReference type="Pfam" id="PF13812">
    <property type="entry name" value="PPR_3"/>
    <property type="match status" value="1"/>
</dbReference>
<feature type="repeat" description="PPR" evidence="1">
    <location>
        <begin position="379"/>
        <end position="413"/>
    </location>
</feature>
<feature type="repeat" description="PPR" evidence="1">
    <location>
        <begin position="140"/>
        <end position="174"/>
    </location>
</feature>
<accession>A0A6A5BPG2</accession>
<name>A0A6A5BPG2_NAEFO</name>
<dbReference type="OMA" id="FEMANRI"/>
<evidence type="ECO:0000256" key="1">
    <source>
        <dbReference type="PROSITE-ProRule" id="PRU00708"/>
    </source>
</evidence>
<dbReference type="InterPro" id="IPR050667">
    <property type="entry name" value="PPR-containing_protein"/>
</dbReference>
<keyword evidence="4" id="KW-1185">Reference proteome</keyword>
<dbReference type="PANTHER" id="PTHR47939">
    <property type="entry name" value="MEMBRANE-ASSOCIATED SALT-INDUCIBLE PROTEIN-LIKE"/>
    <property type="match status" value="1"/>
</dbReference>
<dbReference type="SUPFAM" id="SSF81901">
    <property type="entry name" value="HCP-like"/>
    <property type="match status" value="1"/>
</dbReference>
<dbReference type="VEuPathDB" id="AmoebaDB:NfTy_068460"/>
<dbReference type="VEuPathDB" id="AmoebaDB:FDP41_004191"/>
<dbReference type="InterPro" id="IPR011990">
    <property type="entry name" value="TPR-like_helical_dom_sf"/>
</dbReference>
<feature type="compositionally biased region" description="Low complexity" evidence="2">
    <location>
        <begin position="72"/>
        <end position="83"/>
    </location>
</feature>
<feature type="repeat" description="PPR" evidence="1">
    <location>
        <begin position="492"/>
        <end position="526"/>
    </location>
</feature>
<evidence type="ECO:0008006" key="5">
    <source>
        <dbReference type="Google" id="ProtNLM"/>
    </source>
</evidence>
<dbReference type="Gene3D" id="1.25.40.10">
    <property type="entry name" value="Tetratricopeptide repeat domain"/>
    <property type="match status" value="4"/>
</dbReference>
<organism evidence="3 4">
    <name type="scientific">Naegleria fowleri</name>
    <name type="common">Brain eating amoeba</name>
    <dbReference type="NCBI Taxonomy" id="5763"/>
    <lineage>
        <taxon>Eukaryota</taxon>
        <taxon>Discoba</taxon>
        <taxon>Heterolobosea</taxon>
        <taxon>Tetramitia</taxon>
        <taxon>Eutetramitia</taxon>
        <taxon>Vahlkampfiidae</taxon>
        <taxon>Naegleria</taxon>
    </lineage>
</organism>
<dbReference type="GeneID" id="68111409"/>
<gene>
    <name evidence="3" type="ORF">FDP41_004191</name>
</gene>
<dbReference type="NCBIfam" id="TIGR00756">
    <property type="entry name" value="PPR"/>
    <property type="match status" value="3"/>
</dbReference>
<dbReference type="RefSeq" id="XP_044561609.1">
    <property type="nucleotide sequence ID" value="XM_044707579.1"/>
</dbReference>
<dbReference type="OrthoDB" id="822380at2759"/>
<evidence type="ECO:0000313" key="3">
    <source>
        <dbReference type="EMBL" id="KAF0976896.1"/>
    </source>
</evidence>
<dbReference type="PROSITE" id="PS51375">
    <property type="entry name" value="PPR"/>
    <property type="match status" value="3"/>
</dbReference>
<dbReference type="Proteomes" id="UP000444721">
    <property type="component" value="Unassembled WGS sequence"/>
</dbReference>